<dbReference type="PANTHER" id="PTHR40465">
    <property type="entry name" value="CHROMOSOME 1, WHOLE GENOME SHOTGUN SEQUENCE"/>
    <property type="match status" value="1"/>
</dbReference>
<accession>A0A2H3BGR0</accession>
<feature type="transmembrane region" description="Helical" evidence="1">
    <location>
        <begin position="20"/>
        <end position="41"/>
    </location>
</feature>
<name>A0A2H3BGR0_9AGAR</name>
<keyword evidence="1" id="KW-0472">Membrane</keyword>
<dbReference type="EMBL" id="KZ293461">
    <property type="protein sequence ID" value="PBK63023.1"/>
    <property type="molecule type" value="Genomic_DNA"/>
</dbReference>
<feature type="transmembrane region" description="Helical" evidence="1">
    <location>
        <begin position="208"/>
        <end position="231"/>
    </location>
</feature>
<gene>
    <name evidence="3" type="ORF">ARMSODRAFT_1088812</name>
</gene>
<sequence length="301" mass="33919">MASHFSRSTTSPGNTLGALYVGTTIAAILFGITNLQTLIYYKRYPDDLRIYRYSVAILWVLDAFHVALSTHMLYFYMVDMYGDLVGALGYPVWSFRLQLVINVLIVLYVQGLYAIRIWKLGHHFGKILPWLVFLSIAISLGAGIFLVYDIYAIVTLPSVYAHGVPIYLYCSTIVVADLTIAPMMCYYLHKSRSGMHFSKTLTPMLVHLMRLILVSGLATSACSLLTLIAFIMWPESLIFMGIDFILPKLYINSLLAMFNHRRKHRSNKSADEHGGHSISAVLQFAPHNSEDSTVETVHKLV</sequence>
<feature type="transmembrane region" description="Helical" evidence="1">
    <location>
        <begin position="166"/>
        <end position="188"/>
    </location>
</feature>
<feature type="domain" description="DUF6534" evidence="2">
    <location>
        <begin position="174"/>
        <end position="262"/>
    </location>
</feature>
<evidence type="ECO:0000313" key="3">
    <source>
        <dbReference type="EMBL" id="PBK63023.1"/>
    </source>
</evidence>
<dbReference type="Pfam" id="PF20152">
    <property type="entry name" value="DUF6534"/>
    <property type="match status" value="1"/>
</dbReference>
<dbReference type="AlphaFoldDB" id="A0A2H3BGR0"/>
<evidence type="ECO:0000259" key="2">
    <source>
        <dbReference type="Pfam" id="PF20152"/>
    </source>
</evidence>
<proteinExistence type="predicted"/>
<feature type="transmembrane region" description="Helical" evidence="1">
    <location>
        <begin position="237"/>
        <end position="258"/>
    </location>
</feature>
<keyword evidence="4" id="KW-1185">Reference proteome</keyword>
<evidence type="ECO:0000313" key="4">
    <source>
        <dbReference type="Proteomes" id="UP000218334"/>
    </source>
</evidence>
<dbReference type="Proteomes" id="UP000218334">
    <property type="component" value="Unassembled WGS sequence"/>
</dbReference>
<protein>
    <recommendedName>
        <fullName evidence="2">DUF6534 domain-containing protein</fullName>
    </recommendedName>
</protein>
<keyword evidence="1" id="KW-0812">Transmembrane</keyword>
<evidence type="ECO:0000256" key="1">
    <source>
        <dbReference type="SAM" id="Phobius"/>
    </source>
</evidence>
<organism evidence="3 4">
    <name type="scientific">Armillaria solidipes</name>
    <dbReference type="NCBI Taxonomy" id="1076256"/>
    <lineage>
        <taxon>Eukaryota</taxon>
        <taxon>Fungi</taxon>
        <taxon>Dikarya</taxon>
        <taxon>Basidiomycota</taxon>
        <taxon>Agaricomycotina</taxon>
        <taxon>Agaricomycetes</taxon>
        <taxon>Agaricomycetidae</taxon>
        <taxon>Agaricales</taxon>
        <taxon>Marasmiineae</taxon>
        <taxon>Physalacriaceae</taxon>
        <taxon>Armillaria</taxon>
    </lineage>
</organism>
<feature type="transmembrane region" description="Helical" evidence="1">
    <location>
        <begin position="53"/>
        <end position="77"/>
    </location>
</feature>
<feature type="transmembrane region" description="Helical" evidence="1">
    <location>
        <begin position="127"/>
        <end position="154"/>
    </location>
</feature>
<keyword evidence="1" id="KW-1133">Transmembrane helix</keyword>
<dbReference type="InterPro" id="IPR045339">
    <property type="entry name" value="DUF6534"/>
</dbReference>
<dbReference type="PANTHER" id="PTHR40465:SF1">
    <property type="entry name" value="DUF6534 DOMAIN-CONTAINING PROTEIN"/>
    <property type="match status" value="1"/>
</dbReference>
<reference evidence="4" key="1">
    <citation type="journal article" date="2017" name="Nat. Ecol. Evol.">
        <title>Genome expansion and lineage-specific genetic innovations in the forest pathogenic fungi Armillaria.</title>
        <authorList>
            <person name="Sipos G."/>
            <person name="Prasanna A.N."/>
            <person name="Walter M.C."/>
            <person name="O'Connor E."/>
            <person name="Balint B."/>
            <person name="Krizsan K."/>
            <person name="Kiss B."/>
            <person name="Hess J."/>
            <person name="Varga T."/>
            <person name="Slot J."/>
            <person name="Riley R."/>
            <person name="Boka B."/>
            <person name="Rigling D."/>
            <person name="Barry K."/>
            <person name="Lee J."/>
            <person name="Mihaltcheva S."/>
            <person name="LaButti K."/>
            <person name="Lipzen A."/>
            <person name="Waldron R."/>
            <person name="Moloney N.M."/>
            <person name="Sperisen C."/>
            <person name="Kredics L."/>
            <person name="Vagvoelgyi C."/>
            <person name="Patrignani A."/>
            <person name="Fitzpatrick D."/>
            <person name="Nagy I."/>
            <person name="Doyle S."/>
            <person name="Anderson J.B."/>
            <person name="Grigoriev I.V."/>
            <person name="Gueldener U."/>
            <person name="Muensterkoetter M."/>
            <person name="Nagy L.G."/>
        </authorList>
    </citation>
    <scope>NUCLEOTIDE SEQUENCE [LARGE SCALE GENOMIC DNA]</scope>
    <source>
        <strain evidence="4">28-4</strain>
    </source>
</reference>
<dbReference type="STRING" id="1076256.A0A2H3BGR0"/>
<feature type="transmembrane region" description="Helical" evidence="1">
    <location>
        <begin position="97"/>
        <end position="115"/>
    </location>
</feature>